<dbReference type="GO" id="GO:0006633">
    <property type="term" value="P:fatty acid biosynthetic process"/>
    <property type="evidence" value="ECO:0007669"/>
    <property type="project" value="InterPro"/>
</dbReference>
<evidence type="ECO:0000256" key="1">
    <source>
        <dbReference type="ARBA" id="ARBA00022679"/>
    </source>
</evidence>
<keyword evidence="1 5" id="KW-0808">Transferase</keyword>
<proteinExistence type="predicted"/>
<keyword evidence="2 5" id="KW-0012">Acyltransferase</keyword>
<dbReference type="Gene3D" id="3.40.47.10">
    <property type="match status" value="1"/>
</dbReference>
<dbReference type="GO" id="GO:0004315">
    <property type="term" value="F:3-oxoacyl-[acyl-carrier-protein] synthase activity"/>
    <property type="evidence" value="ECO:0007669"/>
    <property type="project" value="InterPro"/>
</dbReference>
<comment type="caution">
    <text evidence="5">The sequence shown here is derived from an EMBL/GenBank/DDBJ whole genome shotgun (WGS) entry which is preliminary data.</text>
</comment>
<dbReference type="CDD" id="cd00830">
    <property type="entry name" value="KAS_III"/>
    <property type="match status" value="1"/>
</dbReference>
<name>A0A2S9YR15_9BACT</name>
<dbReference type="PANTHER" id="PTHR34069:SF2">
    <property type="entry name" value="BETA-KETOACYL-[ACYL-CARRIER-PROTEIN] SYNTHASE III"/>
    <property type="match status" value="1"/>
</dbReference>
<dbReference type="InterPro" id="IPR016039">
    <property type="entry name" value="Thiolase-like"/>
</dbReference>
<feature type="domain" description="Beta-ketoacyl-[acyl-carrier-protein] synthase III C-terminal" evidence="3">
    <location>
        <begin position="311"/>
        <end position="397"/>
    </location>
</feature>
<protein>
    <submittedName>
        <fullName evidence="5">3-oxoacyl-[acyl-carrier-protein] synthase 3</fullName>
        <ecNumber evidence="5">2.3.1.180</ecNumber>
    </submittedName>
</protein>
<evidence type="ECO:0000313" key="6">
    <source>
        <dbReference type="Proteomes" id="UP000238823"/>
    </source>
</evidence>
<dbReference type="InterPro" id="IPR013747">
    <property type="entry name" value="ACP_syn_III_C"/>
</dbReference>
<dbReference type="GO" id="GO:0033818">
    <property type="term" value="F:beta-ketoacyl-acyl-carrier-protein synthase III activity"/>
    <property type="evidence" value="ECO:0007669"/>
    <property type="project" value="UniProtKB-EC"/>
</dbReference>
<dbReference type="EC" id="2.3.1.180" evidence="5"/>
<evidence type="ECO:0000313" key="5">
    <source>
        <dbReference type="EMBL" id="PRQ07544.1"/>
    </source>
</evidence>
<evidence type="ECO:0000259" key="4">
    <source>
        <dbReference type="Pfam" id="PF08545"/>
    </source>
</evidence>
<sequence>MPNPWILPTYSFHVSLILTLCSRFMVHAVRASPESALAARGGVRPVGRTGVTTDAFVDGAPRGIIAPLRMVAPTQSLIPVRILGTGSVLPGRAVTTAEVCQRAYPGRDPADLVARTGIERRYWADPETTHASLAADAMRRALASAGLQASDLVRLIQVNSTGGDTLLPATANAVGDALGLHGSCDCIDLNNACTGFLSAMDLAARSVATGLHPVGVVVSELWSRHLDPSDPRSYVVFGDAGAAVVLGRGRTSEGLRSSWLRNDGRLRGSVTLAHAGLTREPEIVRFGVSNKQITQEATEAVLTSARTALTLAGVRMDDISWVLPHQPNGRMFDMLARELGIPEHKQLRVVGEIGSVGAASIPLSLDRLWRSGKLRGGDLLLMVAVGSGISYGAMVYQLGAAGP</sequence>
<dbReference type="GO" id="GO:0044550">
    <property type="term" value="P:secondary metabolite biosynthetic process"/>
    <property type="evidence" value="ECO:0007669"/>
    <property type="project" value="TreeGrafter"/>
</dbReference>
<accession>A0A2S9YR15</accession>
<dbReference type="PANTHER" id="PTHR34069">
    <property type="entry name" value="3-OXOACYL-[ACYL-CARRIER-PROTEIN] SYNTHASE 3"/>
    <property type="match status" value="1"/>
</dbReference>
<evidence type="ECO:0000256" key="2">
    <source>
        <dbReference type="ARBA" id="ARBA00023315"/>
    </source>
</evidence>
<dbReference type="InterPro" id="IPR013751">
    <property type="entry name" value="ACP_syn_III_N"/>
</dbReference>
<reference evidence="5 6" key="1">
    <citation type="submission" date="2018-03" db="EMBL/GenBank/DDBJ databases">
        <title>Draft Genome Sequences of the Obligatory Marine Myxobacteria Enhygromyxa salina SWB007.</title>
        <authorList>
            <person name="Poehlein A."/>
            <person name="Moghaddam J.A."/>
            <person name="Harms H."/>
            <person name="Alanjari M."/>
            <person name="Koenig G.M."/>
            <person name="Daniel R."/>
            <person name="Schaeberle T.F."/>
        </authorList>
    </citation>
    <scope>NUCLEOTIDE SEQUENCE [LARGE SCALE GENOMIC DNA]</scope>
    <source>
        <strain evidence="5 6">SWB007</strain>
    </source>
</reference>
<feature type="domain" description="Beta-ketoacyl-[acyl-carrier-protein] synthase III N-terminal" evidence="4">
    <location>
        <begin position="187"/>
        <end position="264"/>
    </location>
</feature>
<dbReference type="AlphaFoldDB" id="A0A2S9YR15"/>
<gene>
    <name evidence="5" type="primary">fabH_2</name>
    <name evidence="5" type="ORF">ENSA7_27640</name>
</gene>
<dbReference type="Pfam" id="PF08545">
    <property type="entry name" value="ACP_syn_III"/>
    <property type="match status" value="1"/>
</dbReference>
<dbReference type="SUPFAM" id="SSF53901">
    <property type="entry name" value="Thiolase-like"/>
    <property type="match status" value="1"/>
</dbReference>
<organism evidence="5 6">
    <name type="scientific">Enhygromyxa salina</name>
    <dbReference type="NCBI Taxonomy" id="215803"/>
    <lineage>
        <taxon>Bacteria</taxon>
        <taxon>Pseudomonadati</taxon>
        <taxon>Myxococcota</taxon>
        <taxon>Polyangia</taxon>
        <taxon>Nannocystales</taxon>
        <taxon>Nannocystaceae</taxon>
        <taxon>Enhygromyxa</taxon>
    </lineage>
</organism>
<dbReference type="Pfam" id="PF08541">
    <property type="entry name" value="ACP_syn_III_C"/>
    <property type="match status" value="1"/>
</dbReference>
<dbReference type="EMBL" id="PVNL01000052">
    <property type="protein sequence ID" value="PRQ07544.1"/>
    <property type="molecule type" value="Genomic_DNA"/>
</dbReference>
<evidence type="ECO:0000259" key="3">
    <source>
        <dbReference type="Pfam" id="PF08541"/>
    </source>
</evidence>
<dbReference type="Proteomes" id="UP000238823">
    <property type="component" value="Unassembled WGS sequence"/>
</dbReference>